<feature type="non-terminal residue" evidence="6">
    <location>
        <position position="76"/>
    </location>
</feature>
<feature type="region of interest" description="Disordered" evidence="4">
    <location>
        <begin position="18"/>
        <end position="39"/>
    </location>
</feature>
<proteinExistence type="predicted"/>
<gene>
    <name evidence="6" type="ORF">K435DRAFT_612747</name>
</gene>
<keyword evidence="3" id="KW-0539">Nucleus</keyword>
<evidence type="ECO:0000256" key="1">
    <source>
        <dbReference type="ARBA" id="ARBA00023125"/>
    </source>
</evidence>
<reference evidence="6 7" key="1">
    <citation type="journal article" date="2019" name="Nat. Ecol. Evol.">
        <title>Megaphylogeny resolves global patterns of mushroom evolution.</title>
        <authorList>
            <person name="Varga T."/>
            <person name="Krizsan K."/>
            <person name="Foldi C."/>
            <person name="Dima B."/>
            <person name="Sanchez-Garcia M."/>
            <person name="Sanchez-Ramirez S."/>
            <person name="Szollosi G.J."/>
            <person name="Szarkandi J.G."/>
            <person name="Papp V."/>
            <person name="Albert L."/>
            <person name="Andreopoulos W."/>
            <person name="Angelini C."/>
            <person name="Antonin V."/>
            <person name="Barry K.W."/>
            <person name="Bougher N.L."/>
            <person name="Buchanan P."/>
            <person name="Buyck B."/>
            <person name="Bense V."/>
            <person name="Catcheside P."/>
            <person name="Chovatia M."/>
            <person name="Cooper J."/>
            <person name="Damon W."/>
            <person name="Desjardin D."/>
            <person name="Finy P."/>
            <person name="Geml J."/>
            <person name="Haridas S."/>
            <person name="Hughes K."/>
            <person name="Justo A."/>
            <person name="Karasinski D."/>
            <person name="Kautmanova I."/>
            <person name="Kiss B."/>
            <person name="Kocsube S."/>
            <person name="Kotiranta H."/>
            <person name="LaButti K.M."/>
            <person name="Lechner B.E."/>
            <person name="Liimatainen K."/>
            <person name="Lipzen A."/>
            <person name="Lukacs Z."/>
            <person name="Mihaltcheva S."/>
            <person name="Morgado L.N."/>
            <person name="Niskanen T."/>
            <person name="Noordeloos M.E."/>
            <person name="Ohm R.A."/>
            <person name="Ortiz-Santana B."/>
            <person name="Ovrebo C."/>
            <person name="Racz N."/>
            <person name="Riley R."/>
            <person name="Savchenko A."/>
            <person name="Shiryaev A."/>
            <person name="Soop K."/>
            <person name="Spirin V."/>
            <person name="Szebenyi C."/>
            <person name="Tomsovsky M."/>
            <person name="Tulloss R.E."/>
            <person name="Uehling J."/>
            <person name="Grigoriev I.V."/>
            <person name="Vagvolgyi C."/>
            <person name="Papp T."/>
            <person name="Martin F.M."/>
            <person name="Miettinen O."/>
            <person name="Hibbett D.S."/>
            <person name="Nagy L.G."/>
        </authorList>
    </citation>
    <scope>NUCLEOTIDE SEQUENCE [LARGE SCALE GENOMIC DNA]</scope>
    <source>
        <strain evidence="6 7">CBS 962.96</strain>
    </source>
</reference>
<feature type="DNA-binding region" description="HMG box" evidence="3">
    <location>
        <begin position="1"/>
        <end position="73"/>
    </location>
</feature>
<dbReference type="EMBL" id="ML179287">
    <property type="protein sequence ID" value="THU92137.1"/>
    <property type="molecule type" value="Genomic_DNA"/>
</dbReference>
<sequence>PRPRNAFIIYRCLYTREHSRDGPKGRNQPHTDKSLSKRAAEAWHRLSVEQKMEFKRLAEVEKFEHAKAHPNYRFKP</sequence>
<accession>A0A4S8LRR2</accession>
<dbReference type="AlphaFoldDB" id="A0A4S8LRR2"/>
<evidence type="ECO:0000256" key="3">
    <source>
        <dbReference type="PROSITE-ProRule" id="PRU00267"/>
    </source>
</evidence>
<keyword evidence="1 3" id="KW-0238">DNA-binding</keyword>
<dbReference type="InterPro" id="IPR009071">
    <property type="entry name" value="HMG_box_dom"/>
</dbReference>
<dbReference type="InterPro" id="IPR050140">
    <property type="entry name" value="SRY-related_HMG-box_TF-like"/>
</dbReference>
<protein>
    <recommendedName>
        <fullName evidence="5">HMG box domain-containing protein</fullName>
    </recommendedName>
</protein>
<dbReference type="Proteomes" id="UP000297245">
    <property type="component" value="Unassembled WGS sequence"/>
</dbReference>
<feature type="non-terminal residue" evidence="6">
    <location>
        <position position="1"/>
    </location>
</feature>
<evidence type="ECO:0000256" key="2">
    <source>
        <dbReference type="ARBA" id="ARBA00023163"/>
    </source>
</evidence>
<dbReference type="CDD" id="cd01389">
    <property type="entry name" value="HMG-box_ROX1-like"/>
    <property type="match status" value="1"/>
</dbReference>
<dbReference type="GO" id="GO:0000978">
    <property type="term" value="F:RNA polymerase II cis-regulatory region sequence-specific DNA binding"/>
    <property type="evidence" value="ECO:0007669"/>
    <property type="project" value="TreeGrafter"/>
</dbReference>
<name>A0A4S8LRR2_DENBC</name>
<dbReference type="Gene3D" id="1.10.30.10">
    <property type="entry name" value="High mobility group box domain"/>
    <property type="match status" value="1"/>
</dbReference>
<evidence type="ECO:0000259" key="5">
    <source>
        <dbReference type="PROSITE" id="PS50118"/>
    </source>
</evidence>
<evidence type="ECO:0000313" key="7">
    <source>
        <dbReference type="Proteomes" id="UP000297245"/>
    </source>
</evidence>
<dbReference type="GO" id="GO:0000122">
    <property type="term" value="P:negative regulation of transcription by RNA polymerase II"/>
    <property type="evidence" value="ECO:0007669"/>
    <property type="project" value="TreeGrafter"/>
</dbReference>
<dbReference type="SUPFAM" id="SSF47095">
    <property type="entry name" value="HMG-box"/>
    <property type="match status" value="1"/>
</dbReference>
<dbReference type="InterPro" id="IPR036910">
    <property type="entry name" value="HMG_box_dom_sf"/>
</dbReference>
<dbReference type="PANTHER" id="PTHR10270">
    <property type="entry name" value="SOX TRANSCRIPTION FACTOR"/>
    <property type="match status" value="1"/>
</dbReference>
<dbReference type="GO" id="GO:0001228">
    <property type="term" value="F:DNA-binding transcription activator activity, RNA polymerase II-specific"/>
    <property type="evidence" value="ECO:0007669"/>
    <property type="project" value="TreeGrafter"/>
</dbReference>
<feature type="domain" description="HMG box" evidence="5">
    <location>
        <begin position="1"/>
        <end position="73"/>
    </location>
</feature>
<dbReference type="PANTHER" id="PTHR10270:SF161">
    <property type="entry name" value="SEX-DETERMINING REGION Y PROTEIN"/>
    <property type="match status" value="1"/>
</dbReference>
<keyword evidence="7" id="KW-1185">Reference proteome</keyword>
<keyword evidence="2" id="KW-0804">Transcription</keyword>
<evidence type="ECO:0000256" key="4">
    <source>
        <dbReference type="SAM" id="MobiDB-lite"/>
    </source>
</evidence>
<evidence type="ECO:0000313" key="6">
    <source>
        <dbReference type="EMBL" id="THU92137.1"/>
    </source>
</evidence>
<dbReference type="GO" id="GO:0030154">
    <property type="term" value="P:cell differentiation"/>
    <property type="evidence" value="ECO:0007669"/>
    <property type="project" value="TreeGrafter"/>
</dbReference>
<dbReference type="SMART" id="SM00398">
    <property type="entry name" value="HMG"/>
    <property type="match status" value="1"/>
</dbReference>
<dbReference type="Pfam" id="PF00505">
    <property type="entry name" value="HMG_box"/>
    <property type="match status" value="1"/>
</dbReference>
<dbReference type="PROSITE" id="PS50118">
    <property type="entry name" value="HMG_BOX_2"/>
    <property type="match status" value="1"/>
</dbReference>
<dbReference type="GO" id="GO:0005634">
    <property type="term" value="C:nucleus"/>
    <property type="evidence" value="ECO:0007669"/>
    <property type="project" value="UniProtKB-UniRule"/>
</dbReference>
<dbReference type="OrthoDB" id="6247875at2759"/>
<organism evidence="6 7">
    <name type="scientific">Dendrothele bispora (strain CBS 962.96)</name>
    <dbReference type="NCBI Taxonomy" id="1314807"/>
    <lineage>
        <taxon>Eukaryota</taxon>
        <taxon>Fungi</taxon>
        <taxon>Dikarya</taxon>
        <taxon>Basidiomycota</taxon>
        <taxon>Agaricomycotina</taxon>
        <taxon>Agaricomycetes</taxon>
        <taxon>Agaricomycetidae</taxon>
        <taxon>Agaricales</taxon>
        <taxon>Agaricales incertae sedis</taxon>
        <taxon>Dendrothele</taxon>
    </lineage>
</organism>